<protein>
    <recommendedName>
        <fullName evidence="4">Lipoprotein</fullName>
    </recommendedName>
</protein>
<dbReference type="EMBL" id="CP037954">
    <property type="protein sequence ID" value="QBO57804.1"/>
    <property type="molecule type" value="Genomic_DNA"/>
</dbReference>
<dbReference type="OrthoDB" id="1275184at2"/>
<feature type="region of interest" description="Disordered" evidence="1">
    <location>
        <begin position="100"/>
        <end position="120"/>
    </location>
</feature>
<proteinExistence type="predicted"/>
<accession>A0A4V1AKX7</accession>
<dbReference type="AlphaFoldDB" id="A0A4V1AKX7"/>
<evidence type="ECO:0008006" key="4">
    <source>
        <dbReference type="Google" id="ProtNLM"/>
    </source>
</evidence>
<dbReference type="KEGG" id="csal:NBC122_00972"/>
<feature type="compositionally biased region" description="Basic and acidic residues" evidence="1">
    <location>
        <begin position="100"/>
        <end position="111"/>
    </location>
</feature>
<keyword evidence="3" id="KW-1185">Reference proteome</keyword>
<organism evidence="2 3">
    <name type="scientific">Chryseobacterium salivictor</name>
    <dbReference type="NCBI Taxonomy" id="2547600"/>
    <lineage>
        <taxon>Bacteria</taxon>
        <taxon>Pseudomonadati</taxon>
        <taxon>Bacteroidota</taxon>
        <taxon>Flavobacteriia</taxon>
        <taxon>Flavobacteriales</taxon>
        <taxon>Weeksellaceae</taxon>
        <taxon>Chryseobacterium group</taxon>
        <taxon>Chryseobacterium</taxon>
    </lineage>
</organism>
<reference evidence="2 3" key="1">
    <citation type="submission" date="2019-03" db="EMBL/GenBank/DDBJ databases">
        <authorList>
            <person name="Kim H."/>
            <person name="Yu S.-M."/>
        </authorList>
    </citation>
    <scope>NUCLEOTIDE SEQUENCE [LARGE SCALE GENOMIC DNA]</scope>
    <source>
        <strain evidence="2 3">NBC122</strain>
    </source>
</reference>
<evidence type="ECO:0000256" key="1">
    <source>
        <dbReference type="SAM" id="MobiDB-lite"/>
    </source>
</evidence>
<evidence type="ECO:0000313" key="3">
    <source>
        <dbReference type="Proteomes" id="UP000294419"/>
    </source>
</evidence>
<dbReference type="Proteomes" id="UP000294419">
    <property type="component" value="Chromosome"/>
</dbReference>
<dbReference type="RefSeq" id="WP_133439283.1">
    <property type="nucleotide sequence ID" value="NZ_CP037954.1"/>
</dbReference>
<gene>
    <name evidence="2" type="ORF">NBC122_00972</name>
</gene>
<dbReference type="PROSITE" id="PS51257">
    <property type="entry name" value="PROKAR_LIPOPROTEIN"/>
    <property type="match status" value="1"/>
</dbReference>
<sequence>MRSTSIIIILLLFISCGKETAKQKVIPQETNSVPPYDTIAIDSFSQGATSVDIARKIKISSLKYQDSLKQIKMKNEEEQLLKTAKEEKLNAEKKVAEAIKKTDLGKSKEKPQVTQETVNP</sequence>
<evidence type="ECO:0000313" key="2">
    <source>
        <dbReference type="EMBL" id="QBO57804.1"/>
    </source>
</evidence>
<name>A0A4V1AKX7_9FLAO</name>